<keyword evidence="2" id="KW-1185">Reference proteome</keyword>
<reference evidence="1 2" key="1">
    <citation type="submission" date="2024-05" db="EMBL/GenBank/DDBJ databases">
        <authorList>
            <person name="Duchaud E."/>
        </authorList>
    </citation>
    <scope>NUCLEOTIDE SEQUENCE [LARGE SCALE GENOMIC DNA]</scope>
    <source>
        <strain evidence="1">Ena-SAMPLE-TAB-13-05-2024-13:56:06:370-140305</strain>
    </source>
</reference>
<dbReference type="EMBL" id="CAXJRC010000002">
    <property type="protein sequence ID" value="CAL2104974.1"/>
    <property type="molecule type" value="Genomic_DNA"/>
</dbReference>
<gene>
    <name evidence="1" type="ORF">T190115A13A_110110</name>
</gene>
<evidence type="ECO:0000313" key="1">
    <source>
        <dbReference type="EMBL" id="CAL2104974.1"/>
    </source>
</evidence>
<accession>A0ABM9PH89</accession>
<dbReference type="RefSeq" id="WP_348736718.1">
    <property type="nucleotide sequence ID" value="NZ_CAXJRC010000002.1"/>
</dbReference>
<sequence>MTSKEVFQKIHAENNSELYVNNFKVNGEIGSYIHITQYHLKVFYNSDLMDVFYDFGNSDSALITINLPSSHTFPEFQLTTMDHITKLFFFRKKNWRLKCKHPRLSKKIETLLRKHSLIDLIENTGFEPTITGNLSISSYKVTTRFSLSYSENITSINTIFDFHKGLIDLIKEK</sequence>
<protein>
    <submittedName>
        <fullName evidence="1">Uncharacterized protein</fullName>
    </submittedName>
</protein>
<organism evidence="1 2">
    <name type="scientific">Tenacibaculum vairaonense</name>
    <dbReference type="NCBI Taxonomy" id="3137860"/>
    <lineage>
        <taxon>Bacteria</taxon>
        <taxon>Pseudomonadati</taxon>
        <taxon>Bacteroidota</taxon>
        <taxon>Flavobacteriia</taxon>
        <taxon>Flavobacteriales</taxon>
        <taxon>Flavobacteriaceae</taxon>
        <taxon>Tenacibaculum</taxon>
    </lineage>
</organism>
<comment type="caution">
    <text evidence="1">The sequence shown here is derived from an EMBL/GenBank/DDBJ whole genome shotgun (WGS) entry which is preliminary data.</text>
</comment>
<proteinExistence type="predicted"/>
<name>A0ABM9PH89_9FLAO</name>
<evidence type="ECO:0000313" key="2">
    <source>
        <dbReference type="Proteomes" id="UP001497602"/>
    </source>
</evidence>
<dbReference type="Proteomes" id="UP001497602">
    <property type="component" value="Unassembled WGS sequence"/>
</dbReference>